<feature type="compositionally biased region" description="Polar residues" evidence="1">
    <location>
        <begin position="53"/>
        <end position="62"/>
    </location>
</feature>
<protein>
    <recommendedName>
        <fullName evidence="4">YqaJ viral recombinase domain-containing protein</fullName>
    </recommendedName>
</protein>
<reference evidence="3" key="1">
    <citation type="submission" date="2021-01" db="EMBL/GenBank/DDBJ databases">
        <authorList>
            <person name="Corre E."/>
            <person name="Pelletier E."/>
            <person name="Niang G."/>
            <person name="Scheremetjew M."/>
            <person name="Finn R."/>
            <person name="Kale V."/>
            <person name="Holt S."/>
            <person name="Cochrane G."/>
            <person name="Meng A."/>
            <person name="Brown T."/>
            <person name="Cohen L."/>
        </authorList>
    </citation>
    <scope>NUCLEOTIDE SEQUENCE</scope>
    <source>
        <strain evidence="3">CCMP147</strain>
    </source>
</reference>
<feature type="region of interest" description="Disordered" evidence="1">
    <location>
        <begin position="49"/>
        <end position="74"/>
    </location>
</feature>
<feature type="signal peptide" evidence="2">
    <location>
        <begin position="1"/>
        <end position="24"/>
    </location>
</feature>
<dbReference type="PANTHER" id="PTHR46609">
    <property type="entry name" value="EXONUCLEASE, PHAGE-TYPE/RECB, C-TERMINAL DOMAIN-CONTAINING PROTEIN"/>
    <property type="match status" value="1"/>
</dbReference>
<accession>A0A7R9VT58</accession>
<dbReference type="InterPro" id="IPR051703">
    <property type="entry name" value="NF-kappa-B_Signaling_Reg"/>
</dbReference>
<dbReference type="AlphaFoldDB" id="A0A7R9VT58"/>
<name>A0A7R9VT58_9STRA</name>
<evidence type="ECO:0000313" key="3">
    <source>
        <dbReference type="EMBL" id="CAD8304616.1"/>
    </source>
</evidence>
<dbReference type="Gene3D" id="3.90.320.10">
    <property type="match status" value="1"/>
</dbReference>
<dbReference type="PANTHER" id="PTHR46609:SF6">
    <property type="entry name" value="EXONUCLEASE, PHAGE-TYPE_RECB, C-TERMINAL DOMAIN-CONTAINING PROTEIN-RELATED"/>
    <property type="match status" value="1"/>
</dbReference>
<sequence>MKQHFLHLVIHLITLISMSGDGSAVFAAASFLIPSQALKFSGHDVWRGGPLNGRTTRPNSSSNHDEPPQNRKARAAMTNEGVIKGDWQSTQFESLDRTRGSMTEAIGTSCDGGVNGTVLLDSKTRAKGTKKRKDAKRRQMSRTGNIPDIQWRAIPMEHLRNHPCFVPLPYPDEIVRLKVLEDVRYFRQDSWQWDALHAGRCTTSQAAAALGLLEPKVGGFLGIPRSLRKGGIGAYQRLRQTALRDLDDISEVLCTGGNREKRATSTAPLWISNKSRGSVHSKNPGRKATQQYPFAAIYVPRMTEAECNERRNRLGHFFKSGASPFLARMQWGSAQEATALLTALNYFWKKDPHIVIKEVGMCGAGLEMNRTNSSASNEEEDTGLIIGASPDAVIQYPNGTLEALEVKNHCPFVPATFGGKKFKKTSTKGNPQNHIFRIRELPIEPNVPAAYIPQLMMEMLALGPSCRSAVMVRQTATTGAVILRLHRDDEWISEMLFWLHRFMDDFVNKSEAPPPNFFWEDDQHGSCDRYRDFISRTKQISESVELVDFVSHKEIQRVVSADRRQLPLFLD</sequence>
<feature type="chain" id="PRO_5031128004" description="YqaJ viral recombinase domain-containing protein" evidence="2">
    <location>
        <begin position="25"/>
        <end position="571"/>
    </location>
</feature>
<evidence type="ECO:0000256" key="2">
    <source>
        <dbReference type="SAM" id="SignalP"/>
    </source>
</evidence>
<organism evidence="3">
    <name type="scientific">Pseudictyota dubia</name>
    <dbReference type="NCBI Taxonomy" id="2749911"/>
    <lineage>
        <taxon>Eukaryota</taxon>
        <taxon>Sar</taxon>
        <taxon>Stramenopiles</taxon>
        <taxon>Ochrophyta</taxon>
        <taxon>Bacillariophyta</taxon>
        <taxon>Mediophyceae</taxon>
        <taxon>Biddulphiophycidae</taxon>
        <taxon>Eupodiscales</taxon>
        <taxon>Odontellaceae</taxon>
        <taxon>Pseudictyota</taxon>
    </lineage>
</organism>
<dbReference type="InterPro" id="IPR011604">
    <property type="entry name" value="PDDEXK-like_dom_sf"/>
</dbReference>
<keyword evidence="2" id="KW-0732">Signal</keyword>
<dbReference type="EMBL" id="HBED01014043">
    <property type="protein sequence ID" value="CAD8304616.1"/>
    <property type="molecule type" value="Transcribed_RNA"/>
</dbReference>
<evidence type="ECO:0008006" key="4">
    <source>
        <dbReference type="Google" id="ProtNLM"/>
    </source>
</evidence>
<evidence type="ECO:0000256" key="1">
    <source>
        <dbReference type="SAM" id="MobiDB-lite"/>
    </source>
</evidence>
<proteinExistence type="predicted"/>
<gene>
    <name evidence="3" type="ORF">TDUB1175_LOCUS7006</name>
</gene>